<evidence type="ECO:0000313" key="4">
    <source>
        <dbReference type="Proteomes" id="UP000542813"/>
    </source>
</evidence>
<dbReference type="Gene3D" id="1.20.120.20">
    <property type="entry name" value="Apolipoprotein"/>
    <property type="match status" value="1"/>
</dbReference>
<keyword evidence="2" id="KW-0732">Signal</keyword>
<evidence type="ECO:0000256" key="2">
    <source>
        <dbReference type="SAM" id="SignalP"/>
    </source>
</evidence>
<name>A0A7W9LMV2_9ACTN</name>
<dbReference type="SUPFAM" id="SSF58113">
    <property type="entry name" value="Apolipoprotein A-I"/>
    <property type="match status" value="1"/>
</dbReference>
<keyword evidence="4" id="KW-1185">Reference proteome</keyword>
<dbReference type="EMBL" id="JACHMM010000001">
    <property type="protein sequence ID" value="MBB5789641.1"/>
    <property type="molecule type" value="Genomic_DNA"/>
</dbReference>
<dbReference type="InterPro" id="IPR023908">
    <property type="entry name" value="xxxLxxG_rpt"/>
</dbReference>
<proteinExistence type="predicted"/>
<dbReference type="RefSeq" id="WP_184825147.1">
    <property type="nucleotide sequence ID" value="NZ_JACHMM010000001.1"/>
</dbReference>
<feature type="chain" id="PRO_5039413914" evidence="2">
    <location>
        <begin position="30"/>
        <end position="937"/>
    </location>
</feature>
<organism evidence="3 4">
    <name type="scientific">Jiangella mangrovi</name>
    <dbReference type="NCBI Taxonomy" id="1524084"/>
    <lineage>
        <taxon>Bacteria</taxon>
        <taxon>Bacillati</taxon>
        <taxon>Actinomycetota</taxon>
        <taxon>Actinomycetes</taxon>
        <taxon>Jiangellales</taxon>
        <taxon>Jiangellaceae</taxon>
        <taxon>Jiangella</taxon>
    </lineage>
</organism>
<reference evidence="3 4" key="1">
    <citation type="submission" date="2020-08" db="EMBL/GenBank/DDBJ databases">
        <title>Sequencing the genomes of 1000 actinobacteria strains.</title>
        <authorList>
            <person name="Klenk H.-P."/>
        </authorList>
    </citation>
    <scope>NUCLEOTIDE SEQUENCE [LARGE SCALE GENOMIC DNA]</scope>
    <source>
        <strain evidence="3 4">DSM 102122</strain>
    </source>
</reference>
<dbReference type="AlphaFoldDB" id="A0A7W9LMV2"/>
<dbReference type="NCBIfam" id="TIGR03057">
    <property type="entry name" value="xxxLxxG_by_4"/>
    <property type="match status" value="6"/>
</dbReference>
<evidence type="ECO:0000256" key="1">
    <source>
        <dbReference type="SAM" id="MobiDB-lite"/>
    </source>
</evidence>
<feature type="signal peptide" evidence="2">
    <location>
        <begin position="1"/>
        <end position="29"/>
    </location>
</feature>
<dbReference type="Proteomes" id="UP000542813">
    <property type="component" value="Unassembled WGS sequence"/>
</dbReference>
<accession>A0A7W9LMV2</accession>
<sequence>MSHRSLVTRTTGAAIGALVLGLVAAPLAAADVDVTNTETVQVYLEADGGVDSARVYDQLDLTGSGTVQLRNPVTTDGLRNLDGFGDTDTEDGEAVLEADVDGDQRRRTVSDFAGDLPLSVSVEYRLDGEVVDAGDVVGESGELEVRYRVVNETGETREIEYDDGTGTMVTAQEEVFVPMVGTMTTTLPPSFTSVSSGEANMGGDGRGGTRLTYALTLFPPIGSAEQEFGYTAIIDDGVIPRATLSALPVSPLDSPTYATGVAGYEGGIESGTALTEGALTIDENLLRLRDGAADLLGGLIQLRNGAQELSTGLSDEAAPGARELADGLQDQLAPGAEELRAGANEFYQGVNGELAPGAAQLSEGAGVLADGLASRLVPGAGQLADGGAELAEGLQGRLAPGATQLADGASDAADGAGQLAEGLETAGDRAPELIGGLEQVGSGLDRVDTGLTRLYDGIGGVPDQAQPLLDGIDRLRAGIGDTDEEGTLLGGLQTIRRGLETQAVPALQQMAEGVYHESASEPGAYQRLGCAVVVLQDIKDRKTSGFGPPCYDAAQAALLNAGRPVLGYQVDTITDQVLDGLRTQLADGRSSLANPDDPMDQDTLYGGLNSLEAALTSDDGVLRGLVRLQCGLSSEALDACPDDPGLLEGLQLLDDGVGQLVSGVVGSVQGGIGQPDDTPEDETLRGGVNGLSDGVDQIIAGGNALVAGLMQLTDGAHQLHDGNLRISDGADELAAGALDAADGAGRIAEGAGQLEDGARDAADGAGQIEDGAGRLSEGAQDAADGAGQIADGAGQLADGADEAAVGAGVLATGLETAADGSVQIYDGLLQAAEGAPQLVDGAERLSTEGASELADAGQATAADFGTRYALLEAGADRAKNEPLVNGAPAGATLKTAFTYEIPEVSGEGGRNVTRGVVALGVFAAAAAAATFLRGRRT</sequence>
<gene>
    <name evidence="3" type="ORF">HD601_004216</name>
</gene>
<protein>
    <submittedName>
        <fullName evidence="3">Putative membrane protein</fullName>
    </submittedName>
</protein>
<evidence type="ECO:0000313" key="3">
    <source>
        <dbReference type="EMBL" id="MBB5789641.1"/>
    </source>
</evidence>
<comment type="caution">
    <text evidence="3">The sequence shown here is derived from an EMBL/GenBank/DDBJ whole genome shotgun (WGS) entry which is preliminary data.</text>
</comment>
<feature type="region of interest" description="Disordered" evidence="1">
    <location>
        <begin position="757"/>
        <end position="779"/>
    </location>
</feature>